<dbReference type="AlphaFoldDB" id="A0A2Z6IKG9"/>
<dbReference type="PANTHER" id="PTHR43777:SF1">
    <property type="entry name" value="MOLYBDENUM COFACTOR CYTIDYLYLTRANSFERASE"/>
    <property type="match status" value="1"/>
</dbReference>
<sequence>MPGRYVIAGILLAAGASRRFGSPKLLQPLAGGTPMALASARALMGSVDRVIAVIRPEDKALARLFADHGVPVLPCPESSQGMGRSIACGVRASAEADAWIIALADMPFIQKGTIQGVAELLRNGAVLAAPLYGGRRGHPVGFSRSFGIALCGLKGDEGARSIVARHLDELRLYPCANPGVHRDIDTPKDLAFCESAGMGRGTAEPAP</sequence>
<dbReference type="PANTHER" id="PTHR43777">
    <property type="entry name" value="MOLYBDENUM COFACTOR CYTIDYLYLTRANSFERASE"/>
    <property type="match status" value="1"/>
</dbReference>
<dbReference type="Gene3D" id="3.90.550.10">
    <property type="entry name" value="Spore Coat Polysaccharide Biosynthesis Protein SpsA, Chain A"/>
    <property type="match status" value="1"/>
</dbReference>
<gene>
    <name evidence="2" type="ORF">AFERRID_07430</name>
</gene>
<dbReference type="CDD" id="cd04182">
    <property type="entry name" value="GT_2_like_f"/>
    <property type="match status" value="1"/>
</dbReference>
<dbReference type="Pfam" id="PF12804">
    <property type="entry name" value="NTP_transf_3"/>
    <property type="match status" value="1"/>
</dbReference>
<dbReference type="EMBL" id="AP018795">
    <property type="protein sequence ID" value="BBF64525.1"/>
    <property type="molecule type" value="Genomic_DNA"/>
</dbReference>
<keyword evidence="1" id="KW-0460">Magnesium</keyword>
<dbReference type="Proteomes" id="UP000280188">
    <property type="component" value="Chromosome"/>
</dbReference>
<evidence type="ECO:0000256" key="1">
    <source>
        <dbReference type="ARBA" id="ARBA00022842"/>
    </source>
</evidence>
<organism evidence="2 3">
    <name type="scientific">Acidithiobacillus ferridurans</name>
    <dbReference type="NCBI Taxonomy" id="1232575"/>
    <lineage>
        <taxon>Bacteria</taxon>
        <taxon>Pseudomonadati</taxon>
        <taxon>Pseudomonadota</taxon>
        <taxon>Acidithiobacillia</taxon>
        <taxon>Acidithiobacillales</taxon>
        <taxon>Acidithiobacillaceae</taxon>
        <taxon>Acidithiobacillus</taxon>
    </lineage>
</organism>
<reference evidence="2 3" key="1">
    <citation type="journal article" date="2018" name="Microbiol. Resour. Announc.">
        <title>Complete Genome Sequence of Acidithiobacillus ferridurans JCM 18981.</title>
        <authorList>
            <person name="Miyauchi T."/>
            <person name="Kouzuma A."/>
            <person name="Abe T."/>
            <person name="Watanabe K."/>
        </authorList>
    </citation>
    <scope>NUCLEOTIDE SEQUENCE [LARGE SCALE GENOMIC DNA]</scope>
    <source>
        <strain evidence="3">ATCC 33020 / DSM 29468 / JCM 18981 / 11Fe</strain>
    </source>
</reference>
<dbReference type="SUPFAM" id="SSF53448">
    <property type="entry name" value="Nucleotide-diphospho-sugar transferases"/>
    <property type="match status" value="1"/>
</dbReference>
<accession>A0A2Z6IKG9</accession>
<dbReference type="RefSeq" id="WP_126604375.1">
    <property type="nucleotide sequence ID" value="NZ_AP018795.1"/>
</dbReference>
<dbReference type="KEGG" id="afj:AFERRID_07430"/>
<evidence type="ECO:0000313" key="3">
    <source>
        <dbReference type="Proteomes" id="UP000280188"/>
    </source>
</evidence>
<proteinExistence type="predicted"/>
<protein>
    <submittedName>
        <fullName evidence="2">Purine catabolism protein PucB</fullName>
    </submittedName>
</protein>
<dbReference type="InterPro" id="IPR025877">
    <property type="entry name" value="MobA-like_NTP_Trfase"/>
</dbReference>
<dbReference type="GO" id="GO:0016779">
    <property type="term" value="F:nucleotidyltransferase activity"/>
    <property type="evidence" value="ECO:0007669"/>
    <property type="project" value="UniProtKB-ARBA"/>
</dbReference>
<evidence type="ECO:0000313" key="2">
    <source>
        <dbReference type="EMBL" id="BBF64525.1"/>
    </source>
</evidence>
<name>A0A2Z6IKG9_ACIFI</name>
<keyword evidence="3" id="KW-1185">Reference proteome</keyword>
<dbReference type="InterPro" id="IPR029044">
    <property type="entry name" value="Nucleotide-diphossugar_trans"/>
</dbReference>